<dbReference type="Gene3D" id="3.40.50.150">
    <property type="entry name" value="Vaccinia Virus protein VP39"/>
    <property type="match status" value="1"/>
</dbReference>
<evidence type="ECO:0000256" key="7">
    <source>
        <dbReference type="ARBA" id="ARBA00048619"/>
    </source>
</evidence>
<dbReference type="InterPro" id="IPR004557">
    <property type="entry name" value="PrmC-related"/>
</dbReference>
<comment type="subunit">
    <text evidence="10">Heterodimer; heterodimerization with TRMT112 is required for S-adenosyl-L-methionine-binding.</text>
</comment>
<dbReference type="GO" id="GO:0036009">
    <property type="term" value="F:protein-glutamine N-methyltransferase activity"/>
    <property type="evidence" value="ECO:0007669"/>
    <property type="project" value="UniProtKB-ARBA"/>
</dbReference>
<keyword evidence="4 18" id="KW-0808">Transferase</keyword>
<protein>
    <recommendedName>
        <fullName evidence="15">Methyltransferase HEMK2</fullName>
    </recommendedName>
    <alternativeName>
        <fullName evidence="14">HemK methyltransferase family member 2</fullName>
    </alternativeName>
    <alternativeName>
        <fullName evidence="12">Lysine N-methyltransferase 9</fullName>
    </alternativeName>
    <alternativeName>
        <fullName evidence="11">Methylarsonite methyltransferase N6AMT1</fullName>
    </alternativeName>
    <alternativeName>
        <fullName evidence="16">Methyltransferase N6AMT1</fullName>
    </alternativeName>
    <alternativeName>
        <fullName evidence="13">Protein N(5)-glutamine methyltransferase</fullName>
    </alternativeName>
</protein>
<reference evidence="18" key="1">
    <citation type="submission" date="2014-11" db="EMBL/GenBank/DDBJ databases">
        <authorList>
            <person name="Geib S."/>
        </authorList>
    </citation>
    <scope>NUCLEOTIDE SEQUENCE</scope>
</reference>
<accession>A0A0A1X8H5</accession>
<evidence type="ECO:0000256" key="10">
    <source>
        <dbReference type="ARBA" id="ARBA00062344"/>
    </source>
</evidence>
<proteinExistence type="inferred from homology"/>
<evidence type="ECO:0000256" key="12">
    <source>
        <dbReference type="ARBA" id="ARBA00076540"/>
    </source>
</evidence>
<evidence type="ECO:0000313" key="18">
    <source>
        <dbReference type="EMBL" id="JAD07196.1"/>
    </source>
</evidence>
<keyword evidence="5" id="KW-0949">S-adenosyl-L-methionine</keyword>
<dbReference type="CDD" id="cd02440">
    <property type="entry name" value="AdoMet_MTases"/>
    <property type="match status" value="1"/>
</dbReference>
<dbReference type="PANTHER" id="PTHR45875:SF1">
    <property type="entry name" value="METHYLTRANSFERASE N6AMT1"/>
    <property type="match status" value="1"/>
</dbReference>
<dbReference type="SUPFAM" id="SSF53335">
    <property type="entry name" value="S-adenosyl-L-methionine-dependent methyltransferases"/>
    <property type="match status" value="1"/>
</dbReference>
<dbReference type="GO" id="GO:0032259">
    <property type="term" value="P:methylation"/>
    <property type="evidence" value="ECO:0007669"/>
    <property type="project" value="UniProtKB-KW"/>
</dbReference>
<evidence type="ECO:0000256" key="15">
    <source>
        <dbReference type="ARBA" id="ARBA00093624"/>
    </source>
</evidence>
<evidence type="ECO:0000256" key="3">
    <source>
        <dbReference type="ARBA" id="ARBA00022603"/>
    </source>
</evidence>
<evidence type="ECO:0000256" key="8">
    <source>
        <dbReference type="ARBA" id="ARBA00050903"/>
    </source>
</evidence>
<keyword evidence="6" id="KW-0539">Nucleus</keyword>
<evidence type="ECO:0000256" key="11">
    <source>
        <dbReference type="ARBA" id="ARBA00075330"/>
    </source>
</evidence>
<gene>
    <name evidence="18" type="primary">N6AMT1</name>
    <name evidence="18" type="ORF">g.8955</name>
</gene>
<dbReference type="FunFam" id="3.40.50.150:FF:000077">
    <property type="entry name" value="HemK methyltransferase family member 2"/>
    <property type="match status" value="1"/>
</dbReference>
<evidence type="ECO:0000256" key="2">
    <source>
        <dbReference type="ARBA" id="ARBA00006149"/>
    </source>
</evidence>
<evidence type="ECO:0000256" key="14">
    <source>
        <dbReference type="ARBA" id="ARBA00083337"/>
    </source>
</evidence>
<keyword evidence="3 18" id="KW-0489">Methyltransferase</keyword>
<dbReference type="NCBIfam" id="TIGR00537">
    <property type="entry name" value="hemK_rel_arch"/>
    <property type="match status" value="1"/>
</dbReference>
<evidence type="ECO:0000256" key="1">
    <source>
        <dbReference type="ARBA" id="ARBA00004123"/>
    </source>
</evidence>
<feature type="domain" description="Methyltransferase small" evidence="17">
    <location>
        <begin position="33"/>
        <end position="126"/>
    </location>
</feature>
<comment type="catalytic activity">
    <reaction evidence="7">
        <text>L-lysyl-[histone] + S-adenosyl-L-methionine = N(6)-methyl-L-lysyl-[histone] + S-adenosyl-L-homocysteine + H(+)</text>
        <dbReference type="Rhea" id="RHEA:10024"/>
        <dbReference type="Rhea" id="RHEA-COMP:9845"/>
        <dbReference type="Rhea" id="RHEA-COMP:9846"/>
        <dbReference type="ChEBI" id="CHEBI:15378"/>
        <dbReference type="ChEBI" id="CHEBI:29969"/>
        <dbReference type="ChEBI" id="CHEBI:57856"/>
        <dbReference type="ChEBI" id="CHEBI:59789"/>
        <dbReference type="ChEBI" id="CHEBI:61929"/>
    </reaction>
    <physiologicalReaction direction="left-to-right" evidence="7">
        <dbReference type="Rhea" id="RHEA:10025"/>
    </physiologicalReaction>
</comment>
<dbReference type="Pfam" id="PF05175">
    <property type="entry name" value="MTS"/>
    <property type="match status" value="1"/>
</dbReference>
<dbReference type="GO" id="GO:0003676">
    <property type="term" value="F:nucleic acid binding"/>
    <property type="evidence" value="ECO:0007669"/>
    <property type="project" value="InterPro"/>
</dbReference>
<comment type="function">
    <text evidence="9">Methyltransferase that can methylate proteins and, to a lower extent, arsenic. Catalytic subunit of a heterodimer with TRMT112, which monomethylates 'Lys-12' of histone H4 (H4K12me1), a modification present at the promoters of numerous genes encoding cell cycle regulators. Catalytic subunit of a heterodimer with TRMT112, which catalyzes N5-methylation of Glu residue of proteins with a Gly-Gln-Xaa-Xaa-Xaa-Arg motif. Methylates ETF1 on 'Gln-185'; ETF1 needs to be complexed to ERF3 in its GTP-bound form to be efficiently methylated. May also play a role in the modulation of arsenic-induced toxicity by mediating the conversion of monomethylarsonous acid (3+) into the less toxic dimethylarsonic acid. It however only plays a limited role in arsenic metabolism compared with AS3MT.</text>
</comment>
<dbReference type="InterPro" id="IPR002052">
    <property type="entry name" value="DNA_methylase_N6_adenine_CS"/>
</dbReference>
<evidence type="ECO:0000256" key="9">
    <source>
        <dbReference type="ARBA" id="ARBA00053180"/>
    </source>
</evidence>
<comment type="catalytic activity">
    <reaction evidence="8">
        <text>methylarsonous acid + S-adenosyl-L-methionine = dimethylarsinate + S-adenosyl-L-homocysteine + 2 H(+)</text>
        <dbReference type="Rhea" id="RHEA:11684"/>
        <dbReference type="ChEBI" id="CHEBI:15378"/>
        <dbReference type="ChEBI" id="CHEBI:16223"/>
        <dbReference type="ChEBI" id="CHEBI:17826"/>
        <dbReference type="ChEBI" id="CHEBI:57856"/>
        <dbReference type="ChEBI" id="CHEBI:59789"/>
    </reaction>
</comment>
<name>A0A0A1X8H5_ZEUCU</name>
<reference evidence="18" key="2">
    <citation type="journal article" date="2015" name="Gigascience">
        <title>Reconstructing a comprehensive transcriptome assembly of a white-pupal translocated strain of the pest fruit fly Bactrocera cucurbitae.</title>
        <authorList>
            <person name="Sim S.B."/>
            <person name="Calla B."/>
            <person name="Hall B."/>
            <person name="DeRego T."/>
            <person name="Geib S.M."/>
        </authorList>
    </citation>
    <scope>NUCLEOTIDE SEQUENCE</scope>
</reference>
<organism evidence="18">
    <name type="scientific">Zeugodacus cucurbitae</name>
    <name type="common">Melon fruit fly</name>
    <name type="synonym">Bactrocera cucurbitae</name>
    <dbReference type="NCBI Taxonomy" id="28588"/>
    <lineage>
        <taxon>Eukaryota</taxon>
        <taxon>Metazoa</taxon>
        <taxon>Ecdysozoa</taxon>
        <taxon>Arthropoda</taxon>
        <taxon>Hexapoda</taxon>
        <taxon>Insecta</taxon>
        <taxon>Pterygota</taxon>
        <taxon>Neoptera</taxon>
        <taxon>Endopterygota</taxon>
        <taxon>Diptera</taxon>
        <taxon>Brachycera</taxon>
        <taxon>Muscomorpha</taxon>
        <taxon>Tephritoidea</taxon>
        <taxon>Tephritidae</taxon>
        <taxon>Zeugodacus</taxon>
        <taxon>Zeugodacus</taxon>
    </lineage>
</organism>
<evidence type="ECO:0000259" key="17">
    <source>
        <dbReference type="Pfam" id="PF05175"/>
    </source>
</evidence>
<dbReference type="EMBL" id="GBXI01007096">
    <property type="protein sequence ID" value="JAD07196.1"/>
    <property type="molecule type" value="Transcribed_RNA"/>
</dbReference>
<dbReference type="GO" id="GO:0035657">
    <property type="term" value="C:eRF1 methyltransferase complex"/>
    <property type="evidence" value="ECO:0007669"/>
    <property type="project" value="TreeGrafter"/>
</dbReference>
<dbReference type="PANTHER" id="PTHR45875">
    <property type="entry name" value="METHYLTRANSFERASE N6AMT1"/>
    <property type="match status" value="1"/>
</dbReference>
<evidence type="ECO:0000256" key="5">
    <source>
        <dbReference type="ARBA" id="ARBA00022691"/>
    </source>
</evidence>
<dbReference type="PROSITE" id="PS00092">
    <property type="entry name" value="N6_MTASE"/>
    <property type="match status" value="1"/>
</dbReference>
<comment type="subcellular location">
    <subcellularLocation>
        <location evidence="1">Nucleus</location>
    </subcellularLocation>
</comment>
<dbReference type="AlphaFoldDB" id="A0A0A1X8H5"/>
<dbReference type="InterPro" id="IPR029063">
    <property type="entry name" value="SAM-dependent_MTases_sf"/>
</dbReference>
<evidence type="ECO:0000256" key="16">
    <source>
        <dbReference type="ARBA" id="ARBA00093667"/>
    </source>
</evidence>
<evidence type="ECO:0000256" key="13">
    <source>
        <dbReference type="ARBA" id="ARBA00080992"/>
    </source>
</evidence>
<dbReference type="InterPro" id="IPR052190">
    <property type="entry name" value="Euk-Arch_PrmC-MTase"/>
</dbReference>
<comment type="similarity">
    <text evidence="2">Belongs to the eukaryotic/archaeal PrmC-related family.</text>
</comment>
<dbReference type="InterPro" id="IPR007848">
    <property type="entry name" value="Small_mtfrase_dom"/>
</dbReference>
<dbReference type="GO" id="GO:0005634">
    <property type="term" value="C:nucleus"/>
    <property type="evidence" value="ECO:0007669"/>
    <property type="project" value="UniProtKB-SubCell"/>
</dbReference>
<evidence type="ECO:0000256" key="4">
    <source>
        <dbReference type="ARBA" id="ARBA00022679"/>
    </source>
</evidence>
<evidence type="ECO:0000256" key="6">
    <source>
        <dbReference type="ARBA" id="ARBA00023242"/>
    </source>
</evidence>
<sequence>MKMETPYTDHLTTIDYEQVYEPAEDSFLLLDALEADLSYIENLQPKVCLEVGPGSGIIVTALAKKLKATLCLATDINPYACKATKRTAQHNGTFVESINCNLVDLLREKSIDLLVFNPPYVVTSDEELKNQSSTNSQITFSWAGGIHGRRVIDELLKRLDGILSDKGVFYLLALRENKPDELINNLNTLGFKAIKFMERRIPGEYLYILKITRK</sequence>